<accession>A0A5C5BCN7</accession>
<proteinExistence type="predicted"/>
<dbReference type="Proteomes" id="UP000313849">
    <property type="component" value="Unassembled WGS sequence"/>
</dbReference>
<name>A0A5C5BCN7_9MICO</name>
<protein>
    <submittedName>
        <fullName evidence="1">Uncharacterized protein</fullName>
    </submittedName>
</protein>
<dbReference type="OrthoDB" id="10014402at2"/>
<organism evidence="1 2">
    <name type="scientific">Miniimonas arenae</name>
    <dbReference type="NCBI Taxonomy" id="676201"/>
    <lineage>
        <taxon>Bacteria</taxon>
        <taxon>Bacillati</taxon>
        <taxon>Actinomycetota</taxon>
        <taxon>Actinomycetes</taxon>
        <taxon>Micrococcales</taxon>
        <taxon>Beutenbergiaceae</taxon>
        <taxon>Miniimonas</taxon>
    </lineage>
</organism>
<dbReference type="EMBL" id="VENP01000037">
    <property type="protein sequence ID" value="TNU73636.1"/>
    <property type="molecule type" value="Genomic_DNA"/>
</dbReference>
<comment type="caution">
    <text evidence="1">The sequence shown here is derived from an EMBL/GenBank/DDBJ whole genome shotgun (WGS) entry which is preliminary data.</text>
</comment>
<reference evidence="1 2" key="1">
    <citation type="submission" date="2019-06" db="EMBL/GenBank/DDBJ databases">
        <title>Draft genome sequence of Miniimonas arenae KCTC 19750T isolated from sea sand.</title>
        <authorList>
            <person name="Park S.-J."/>
        </authorList>
    </citation>
    <scope>NUCLEOTIDE SEQUENCE [LARGE SCALE GENOMIC DNA]</scope>
    <source>
        <strain evidence="1 2">KCTC 19750</strain>
    </source>
</reference>
<dbReference type="AlphaFoldDB" id="A0A5C5BCN7"/>
<evidence type="ECO:0000313" key="1">
    <source>
        <dbReference type="EMBL" id="TNU73636.1"/>
    </source>
</evidence>
<sequence length="164" mass="17712">MPKGGPTKGRTVSLAQDSTIVANYFRIRESIANIPDFSDLAYGRHPAWFSQLLSSIVLGAGESPFTLVTTNGEVATNGPQTMNLHGLAFTDALVVEFTIGDVQLSANEGRGRVTVRRLSDMESFDVWSSGPIATTGWPFDVEGILRFRDGHSWLFTVHGVGVVA</sequence>
<gene>
    <name evidence="1" type="ORF">FH969_10195</name>
</gene>
<evidence type="ECO:0000313" key="2">
    <source>
        <dbReference type="Proteomes" id="UP000313849"/>
    </source>
</evidence>
<keyword evidence="2" id="KW-1185">Reference proteome</keyword>